<keyword evidence="8" id="KW-1185">Reference proteome</keyword>
<name>A0ABT6SYJ3_9ACTN</name>
<evidence type="ECO:0000256" key="2">
    <source>
        <dbReference type="ARBA" id="ARBA00009323"/>
    </source>
</evidence>
<dbReference type="InterPro" id="IPR006776">
    <property type="entry name" value="SsgB"/>
</dbReference>
<keyword evidence="6" id="KW-0131">Cell cycle</keyword>
<keyword evidence="4" id="KW-0749">Sporulation</keyword>
<evidence type="ECO:0000256" key="5">
    <source>
        <dbReference type="ARBA" id="ARBA00023210"/>
    </source>
</evidence>
<accession>A0ABT6SYJ3</accession>
<evidence type="ECO:0000256" key="4">
    <source>
        <dbReference type="ARBA" id="ARBA00022969"/>
    </source>
</evidence>
<dbReference type="Pfam" id="PF04686">
    <property type="entry name" value="SsgA"/>
    <property type="match status" value="1"/>
</dbReference>
<protein>
    <submittedName>
        <fullName evidence="7">SsgA family sporulation/cell division regulator</fullName>
    </submittedName>
</protein>
<keyword evidence="5" id="KW-0717">Septation</keyword>
<dbReference type="RefSeq" id="WP_282536550.1">
    <property type="nucleotide sequence ID" value="NZ_JASCIS010000018.1"/>
</dbReference>
<dbReference type="EMBL" id="JASCIS010000018">
    <property type="protein sequence ID" value="MDI3420678.1"/>
    <property type="molecule type" value="Genomic_DNA"/>
</dbReference>
<evidence type="ECO:0000256" key="3">
    <source>
        <dbReference type="ARBA" id="ARBA00022618"/>
    </source>
</evidence>
<sequence length="148" mass="15928">MIPSEYRGNEKLDAVAKGAISQGAELVPCDVHLRFSANNPYVVTVSTSAPDTDSSKWRLSRDLLSAGLTGAAGIGAVAVEPEAFDGLDLQVRIRVRELDGETLLHVDHRALLQYLEYTHALVPFGSEAILGGIDDALDNALDRILDED</sequence>
<comment type="subcellular location">
    <subcellularLocation>
        <location evidence="1">Cell septum</location>
    </subcellularLocation>
</comment>
<proteinExistence type="inferred from homology"/>
<dbReference type="InterPro" id="IPR038658">
    <property type="entry name" value="SsgB_sf"/>
</dbReference>
<dbReference type="Gene3D" id="2.30.31.20">
    <property type="entry name" value="Sporulation-specific cell division protein SsgB"/>
    <property type="match status" value="1"/>
</dbReference>
<evidence type="ECO:0000256" key="6">
    <source>
        <dbReference type="ARBA" id="ARBA00023306"/>
    </source>
</evidence>
<dbReference type="Proteomes" id="UP001237105">
    <property type="component" value="Unassembled WGS sequence"/>
</dbReference>
<evidence type="ECO:0000313" key="7">
    <source>
        <dbReference type="EMBL" id="MDI3420678.1"/>
    </source>
</evidence>
<gene>
    <name evidence="7" type="ORF">QIT00_19320</name>
</gene>
<keyword evidence="3" id="KW-0132">Cell division</keyword>
<reference evidence="7 8" key="1">
    <citation type="submission" date="2023-05" db="EMBL/GenBank/DDBJ databases">
        <title>Draft genome sequence of Streptomyces sp. B-S-A12 isolated from a cave soil in Thailand.</title>
        <authorList>
            <person name="Chamroensaksri N."/>
            <person name="Muangham S."/>
        </authorList>
    </citation>
    <scope>NUCLEOTIDE SEQUENCE [LARGE SCALE GENOMIC DNA]</scope>
    <source>
        <strain evidence="7 8">B-S-A12</strain>
    </source>
</reference>
<evidence type="ECO:0000256" key="1">
    <source>
        <dbReference type="ARBA" id="ARBA00004431"/>
    </source>
</evidence>
<comment type="similarity">
    <text evidence="2">Belongs to the SsgA family.</text>
</comment>
<organism evidence="7 8">
    <name type="scientific">Streptomyces luteolus</name>
    <dbReference type="NCBI Taxonomy" id="3043615"/>
    <lineage>
        <taxon>Bacteria</taxon>
        <taxon>Bacillati</taxon>
        <taxon>Actinomycetota</taxon>
        <taxon>Actinomycetes</taxon>
        <taxon>Kitasatosporales</taxon>
        <taxon>Streptomycetaceae</taxon>
        <taxon>Streptomyces</taxon>
    </lineage>
</organism>
<evidence type="ECO:0000313" key="8">
    <source>
        <dbReference type="Proteomes" id="UP001237105"/>
    </source>
</evidence>
<comment type="caution">
    <text evidence="7">The sequence shown here is derived from an EMBL/GenBank/DDBJ whole genome shotgun (WGS) entry which is preliminary data.</text>
</comment>